<reference evidence="1" key="1">
    <citation type="submission" date="2018-02" db="EMBL/GenBank/DDBJ databases">
        <title>Rhizophora mucronata_Transcriptome.</title>
        <authorList>
            <person name="Meera S.P."/>
            <person name="Sreeshan A."/>
            <person name="Augustine A."/>
        </authorList>
    </citation>
    <scope>NUCLEOTIDE SEQUENCE</scope>
    <source>
        <tissue evidence="1">Leaf</tissue>
    </source>
</reference>
<name>A0A2P2IXD5_RHIMU</name>
<protein>
    <submittedName>
        <fullName evidence="1">Uncharacterized protein MANES_03G036800</fullName>
    </submittedName>
</protein>
<organism evidence="1">
    <name type="scientific">Rhizophora mucronata</name>
    <name type="common">Asiatic mangrove</name>
    <dbReference type="NCBI Taxonomy" id="61149"/>
    <lineage>
        <taxon>Eukaryota</taxon>
        <taxon>Viridiplantae</taxon>
        <taxon>Streptophyta</taxon>
        <taxon>Embryophyta</taxon>
        <taxon>Tracheophyta</taxon>
        <taxon>Spermatophyta</taxon>
        <taxon>Magnoliopsida</taxon>
        <taxon>eudicotyledons</taxon>
        <taxon>Gunneridae</taxon>
        <taxon>Pentapetalae</taxon>
        <taxon>rosids</taxon>
        <taxon>fabids</taxon>
        <taxon>Malpighiales</taxon>
        <taxon>Rhizophoraceae</taxon>
        <taxon>Rhizophora</taxon>
    </lineage>
</organism>
<evidence type="ECO:0000313" key="1">
    <source>
        <dbReference type="EMBL" id="MBW85852.1"/>
    </source>
</evidence>
<proteinExistence type="predicted"/>
<dbReference type="EMBL" id="GGEC01005369">
    <property type="protein sequence ID" value="MBW85852.1"/>
    <property type="molecule type" value="Transcribed_RNA"/>
</dbReference>
<sequence>MKAFRPMEASIPKLRTLGDELKTKEADTTSAIPLALKLTMTTVTFHWSRTEYASRFKLMFIIPFASGSKVRCY</sequence>
<dbReference type="AlphaFoldDB" id="A0A2P2IXD5"/>
<accession>A0A2P2IXD5</accession>